<feature type="compositionally biased region" description="Basic and acidic residues" evidence="1">
    <location>
        <begin position="216"/>
        <end position="230"/>
    </location>
</feature>
<feature type="compositionally biased region" description="Polar residues" evidence="1">
    <location>
        <begin position="497"/>
        <end position="516"/>
    </location>
</feature>
<keyword evidence="2" id="KW-1133">Transmembrane helix</keyword>
<accession>A0ABR3PKC6</accession>
<feature type="compositionally biased region" description="Low complexity" evidence="1">
    <location>
        <begin position="704"/>
        <end position="720"/>
    </location>
</feature>
<keyword evidence="4" id="KW-1185">Reference proteome</keyword>
<keyword evidence="2" id="KW-0472">Membrane</keyword>
<dbReference type="EMBL" id="JBFMKM010000004">
    <property type="protein sequence ID" value="KAL1306588.1"/>
    <property type="molecule type" value="Genomic_DNA"/>
</dbReference>
<dbReference type="GeneID" id="95978971"/>
<feature type="compositionally biased region" description="Basic and acidic residues" evidence="1">
    <location>
        <begin position="174"/>
        <end position="183"/>
    </location>
</feature>
<evidence type="ECO:0000256" key="1">
    <source>
        <dbReference type="SAM" id="MobiDB-lite"/>
    </source>
</evidence>
<comment type="caution">
    <text evidence="3">The sequence shown here is derived from an EMBL/GenBank/DDBJ whole genome shotgun (WGS) entry which is preliminary data.</text>
</comment>
<feature type="compositionally biased region" description="Basic and acidic residues" evidence="1">
    <location>
        <begin position="677"/>
        <end position="686"/>
    </location>
</feature>
<keyword evidence="2" id="KW-0812">Transmembrane</keyword>
<organism evidence="3 4">
    <name type="scientific">Neodothiora populina</name>
    <dbReference type="NCBI Taxonomy" id="2781224"/>
    <lineage>
        <taxon>Eukaryota</taxon>
        <taxon>Fungi</taxon>
        <taxon>Dikarya</taxon>
        <taxon>Ascomycota</taxon>
        <taxon>Pezizomycotina</taxon>
        <taxon>Dothideomycetes</taxon>
        <taxon>Dothideomycetidae</taxon>
        <taxon>Dothideales</taxon>
        <taxon>Dothioraceae</taxon>
        <taxon>Neodothiora</taxon>
    </lineage>
</organism>
<feature type="compositionally biased region" description="Polar residues" evidence="1">
    <location>
        <begin position="152"/>
        <end position="169"/>
    </location>
</feature>
<feature type="transmembrane region" description="Helical" evidence="2">
    <location>
        <begin position="769"/>
        <end position="788"/>
    </location>
</feature>
<feature type="region of interest" description="Disordered" evidence="1">
    <location>
        <begin position="453"/>
        <end position="516"/>
    </location>
</feature>
<feature type="region of interest" description="Disordered" evidence="1">
    <location>
        <begin position="152"/>
        <end position="413"/>
    </location>
</feature>
<evidence type="ECO:0000256" key="2">
    <source>
        <dbReference type="SAM" id="Phobius"/>
    </source>
</evidence>
<feature type="compositionally biased region" description="Low complexity" evidence="1">
    <location>
        <begin position="396"/>
        <end position="407"/>
    </location>
</feature>
<reference evidence="3 4" key="1">
    <citation type="submission" date="2024-07" db="EMBL/GenBank/DDBJ databases">
        <title>Draft sequence of the Neodothiora populina.</title>
        <authorList>
            <person name="Drown D.D."/>
            <person name="Schuette U.S."/>
            <person name="Buechlein A.B."/>
            <person name="Rusch D.R."/>
            <person name="Winton L.W."/>
            <person name="Adams G.A."/>
        </authorList>
    </citation>
    <scope>NUCLEOTIDE SEQUENCE [LARGE SCALE GENOMIC DNA]</scope>
    <source>
        <strain evidence="3 4">CPC 39397</strain>
    </source>
</reference>
<feature type="compositionally biased region" description="Polar residues" evidence="1">
    <location>
        <begin position="352"/>
        <end position="376"/>
    </location>
</feature>
<dbReference type="Proteomes" id="UP001562354">
    <property type="component" value="Unassembled WGS sequence"/>
</dbReference>
<feature type="region of interest" description="Disordered" evidence="1">
    <location>
        <begin position="627"/>
        <end position="743"/>
    </location>
</feature>
<name>A0ABR3PKC6_9PEZI</name>
<feature type="region of interest" description="Disordered" evidence="1">
    <location>
        <begin position="1"/>
        <end position="120"/>
    </location>
</feature>
<proteinExistence type="predicted"/>
<feature type="compositionally biased region" description="Polar residues" evidence="1">
    <location>
        <begin position="93"/>
        <end position="103"/>
    </location>
</feature>
<feature type="compositionally biased region" description="Basic and acidic residues" evidence="1">
    <location>
        <begin position="47"/>
        <end position="62"/>
    </location>
</feature>
<feature type="compositionally biased region" description="Polar residues" evidence="1">
    <location>
        <begin position="238"/>
        <end position="247"/>
    </location>
</feature>
<protein>
    <recommendedName>
        <fullName evidence="5">Serine-rich protein</fullName>
    </recommendedName>
</protein>
<sequence>MSASGHFFHARQSSEVLSDKVVIQKPRSSRSSKRAALSERSQSEINQDLREHPTIRLVDHDSSSPTTVYDQTPFPRLPSQVLKPPRTTKHGYTIQNDGQSTSLDARIRDRSSSPKRSSKLFPQLHLGKSNRISTSTTTSNAETLFNDSLYSPTNNRFSTEGTLRNTPTPGLQDWEERDRERTNALEALEEQVQEGPSTIRPVTASSATSSASDRVANFRESTHQAFDRSIHPAFRQSAPIQQRTGRLSSIEDIETPGGSSPKDPSSEYSLQHSSSPPSHTRSNSFNIISYAASEDSEPVQFPQLRPPTALSQSADSWTTTESDSLPPLNVPRKRQHMHSASAGPSMHPGNRPLSTIASESERSSWTPTRNQMSFSSADMLRASSHGRHRRVHTLGSSSYRSRSSSRSIGQALSDVEDSQMELTHFSMMRAESAVPVPLFSSNNNLPVYELPAVSSPKEASEEQDDTIAELQAPPLRTQRSNYGLNRRRSISDPPPGSSRSNQTGTETTTDRTSQGSTIFPAWARQFYRGRAQLASANASKASLSRPNSQAFSTRSPVRMMPWMHHRRFESGWESFATGDTGFTNSRPGTARSGGNSVYNSSHFLPSIFRPQTRQRAYTDITAASRSDDYYEEDVSEVGSSGESVSRRNSMEITPAPPRPGDTYAAHSPSPLGSSELRPGKPRDASQSKKLKRKQRQRDYSQRVTSAATRNTTATATTASNGRPQLRPFETTPRLAPSRRLSHSRMSAWRAPSFNEALSTLIKTRQNRQILLFCLGFLCPVLWLVAAFLPIPPRPQMYLDDDNAEDAEAQMKMGQQQGGGDQTQGRYGLGVSMEVFDWEAETRWLKARWWRNLNRVMSFVGVGVIVAIIVLAVLAAK</sequence>
<evidence type="ECO:0000313" key="3">
    <source>
        <dbReference type="EMBL" id="KAL1306588.1"/>
    </source>
</evidence>
<feature type="compositionally biased region" description="Low complexity" evidence="1">
    <location>
        <begin position="203"/>
        <end position="212"/>
    </location>
</feature>
<evidence type="ECO:0008006" key="5">
    <source>
        <dbReference type="Google" id="ProtNLM"/>
    </source>
</evidence>
<dbReference type="RefSeq" id="XP_069202860.1">
    <property type="nucleotide sequence ID" value="XM_069345031.1"/>
</dbReference>
<feature type="transmembrane region" description="Helical" evidence="2">
    <location>
        <begin position="855"/>
        <end position="875"/>
    </location>
</feature>
<feature type="compositionally biased region" description="Polar residues" evidence="1">
    <location>
        <begin position="262"/>
        <end position="271"/>
    </location>
</feature>
<evidence type="ECO:0000313" key="4">
    <source>
        <dbReference type="Proteomes" id="UP001562354"/>
    </source>
</evidence>
<gene>
    <name evidence="3" type="ORF">AAFC00_005272</name>
</gene>
<feature type="compositionally biased region" description="Polar residues" evidence="1">
    <location>
        <begin position="309"/>
        <end position="323"/>
    </location>
</feature>